<comment type="caution">
    <text evidence="1">The sequence shown here is derived from an EMBL/GenBank/DDBJ whole genome shotgun (WGS) entry which is preliminary data.</text>
</comment>
<evidence type="ECO:0000313" key="2">
    <source>
        <dbReference type="Proteomes" id="UP000306700"/>
    </source>
</evidence>
<dbReference type="Proteomes" id="UP000306700">
    <property type="component" value="Unassembled WGS sequence"/>
</dbReference>
<gene>
    <name evidence="1" type="ORF">C9160_26960</name>
</gene>
<reference evidence="1 2" key="1">
    <citation type="submission" date="2018-12" db="EMBL/GenBank/DDBJ databases">
        <title>Food and Water Safety Consortium.</title>
        <authorList>
            <person name="Tyson S."/>
            <person name="Peterson C.-L."/>
            <person name="Olson A."/>
            <person name="Tyler S."/>
            <person name="Cabral J."/>
            <person name="Lynch T."/>
            <person name="Knox N."/>
            <person name="Van Domselaar G."/>
            <person name="Graham M."/>
        </authorList>
    </citation>
    <scope>NUCLEOTIDE SEQUENCE [LARGE SCALE GENOMIC DNA]</scope>
    <source>
        <strain evidence="1 2">FWSEC0384</strain>
    </source>
</reference>
<accession>A0AAQ2DP76</accession>
<dbReference type="AlphaFoldDB" id="A0AAQ2DP76"/>
<organism evidence="1 2">
    <name type="scientific">Escherichia coli</name>
    <dbReference type="NCBI Taxonomy" id="562"/>
    <lineage>
        <taxon>Bacteria</taxon>
        <taxon>Pseudomonadati</taxon>
        <taxon>Pseudomonadota</taxon>
        <taxon>Gammaproteobacteria</taxon>
        <taxon>Enterobacterales</taxon>
        <taxon>Enterobacteriaceae</taxon>
        <taxon>Escherichia</taxon>
    </lineage>
</organism>
<protein>
    <submittedName>
        <fullName evidence="1">Phage tail protein</fullName>
    </submittedName>
</protein>
<sequence>VRQRTMKKELEKLTSADEILAYRVGWGDP</sequence>
<name>A0AAQ2DP76_ECOLX</name>
<feature type="non-terminal residue" evidence="1">
    <location>
        <position position="1"/>
    </location>
</feature>
<dbReference type="EMBL" id="RRNI01000114">
    <property type="protein sequence ID" value="TJH14865.1"/>
    <property type="molecule type" value="Genomic_DNA"/>
</dbReference>
<evidence type="ECO:0000313" key="1">
    <source>
        <dbReference type="EMBL" id="TJH14865.1"/>
    </source>
</evidence>
<proteinExistence type="predicted"/>